<dbReference type="RefSeq" id="WP_038620288.1">
    <property type="nucleotide sequence ID" value="NZ_CP009622.1"/>
</dbReference>
<name>A0ABM5RP98_9CORY</name>
<keyword evidence="2" id="KW-0479">Metal-binding</keyword>
<gene>
    <name evidence="4" type="primary">hpaF</name>
    <name evidence="4" type="ORF">CulFRC11_0202</name>
</gene>
<keyword evidence="4" id="KW-0413">Isomerase</keyword>
<accession>A0ABM5RP98</accession>
<organism evidence="4 5">
    <name type="scientific">Corynebacterium ramonii</name>
    <dbReference type="NCBI Taxonomy" id="3026968"/>
    <lineage>
        <taxon>Bacteria</taxon>
        <taxon>Bacillati</taxon>
        <taxon>Actinomycetota</taxon>
        <taxon>Actinomycetes</taxon>
        <taxon>Mycobacteriales</taxon>
        <taxon>Corynebacteriaceae</taxon>
        <taxon>Corynebacterium</taxon>
    </lineage>
</organism>
<evidence type="ECO:0000259" key="3">
    <source>
        <dbReference type="Pfam" id="PF01557"/>
    </source>
</evidence>
<dbReference type="InterPro" id="IPR051121">
    <property type="entry name" value="FAH"/>
</dbReference>
<dbReference type="InterPro" id="IPR011234">
    <property type="entry name" value="Fumarylacetoacetase-like_C"/>
</dbReference>
<evidence type="ECO:0000313" key="5">
    <source>
        <dbReference type="Proteomes" id="UP000029910"/>
    </source>
</evidence>
<dbReference type="PANTHER" id="PTHR42796">
    <property type="entry name" value="FUMARYLACETOACETATE HYDROLASE DOMAIN-CONTAINING PROTEIN 2A-RELATED"/>
    <property type="match status" value="1"/>
</dbReference>
<dbReference type="InterPro" id="IPR036663">
    <property type="entry name" value="Fumarylacetoacetase_C_sf"/>
</dbReference>
<dbReference type="GO" id="GO:0016853">
    <property type="term" value="F:isomerase activity"/>
    <property type="evidence" value="ECO:0007669"/>
    <property type="project" value="UniProtKB-KW"/>
</dbReference>
<evidence type="ECO:0000256" key="1">
    <source>
        <dbReference type="ARBA" id="ARBA00010211"/>
    </source>
</evidence>
<keyword evidence="5" id="KW-1185">Reference proteome</keyword>
<reference evidence="4 5" key="1">
    <citation type="journal article" date="2015" name="Genome Announc.">
        <title>Genome Sequence of Corynebacterium ulcerans Strain FRC11.</title>
        <authorList>
            <person name="Benevides Lde J."/>
            <person name="Viana M.V."/>
            <person name="Mariano D.C."/>
            <person name="Rocha Fde S."/>
            <person name="Bagano P.C."/>
            <person name="Folador E.L."/>
            <person name="Pereira F.L."/>
            <person name="Dorella F.A."/>
            <person name="Leal C.A."/>
            <person name="Carvalho A.F."/>
            <person name="Soares Sde C."/>
            <person name="Carneiro A."/>
            <person name="Ramos R."/>
            <person name="Badell-Ocando E."/>
            <person name="Guiso N."/>
            <person name="Silva A."/>
            <person name="Figueiredo H."/>
            <person name="Azevedo V."/>
            <person name="Guimaraes L.C."/>
        </authorList>
    </citation>
    <scope>NUCLEOTIDE SEQUENCE [LARGE SCALE GENOMIC DNA]</scope>
    <source>
        <strain evidence="5">FRC0011</strain>
    </source>
</reference>
<evidence type="ECO:0000256" key="2">
    <source>
        <dbReference type="ARBA" id="ARBA00022723"/>
    </source>
</evidence>
<feature type="domain" description="Fumarylacetoacetase-like C-terminal" evidence="3">
    <location>
        <begin position="69"/>
        <end position="271"/>
    </location>
</feature>
<dbReference type="Proteomes" id="UP000029910">
    <property type="component" value="Chromosome"/>
</dbReference>
<dbReference type="SUPFAM" id="SSF56529">
    <property type="entry name" value="FAH"/>
    <property type="match status" value="1"/>
</dbReference>
<comment type="similarity">
    <text evidence="1">Belongs to the FAH family.</text>
</comment>
<dbReference type="EMBL" id="CP009622">
    <property type="protein sequence ID" value="AIU31801.1"/>
    <property type="molecule type" value="Genomic_DNA"/>
</dbReference>
<dbReference type="Pfam" id="PF01557">
    <property type="entry name" value="FAA_hydrolase"/>
    <property type="match status" value="1"/>
</dbReference>
<protein>
    <submittedName>
        <fullName evidence="4">2-hydroxyhepta-2,4-diene-1,7-dioate isomerase</fullName>
    </submittedName>
</protein>
<sequence length="281" mass="30852">MRLATIRTQGTTTAARIEGANLAVTIPGFADVGELLHHPDWHELAESAEGASWRFSLQDLHAVIPSPKKIICVGLNYANHIKEMGRTLPEVPTLFIKFSDALTGPFDDVRVPPWANGALDWEGELAVVISQRARRVKASEAENYIAGYAVMNDYSARDYQYATLQWHQGKSLEKTAGFGPWLTTRDSFDLGGRLNTYLNEEKMQSAATSDLVFKPADLIQYITHLYPLDPGDVIVTGTPGGVGHARDPRRYIGDGDVVTVDIEGLGRIANRTIFEGGENLS</sequence>
<dbReference type="Gene3D" id="3.90.850.10">
    <property type="entry name" value="Fumarylacetoacetase-like, C-terminal domain"/>
    <property type="match status" value="1"/>
</dbReference>
<dbReference type="PANTHER" id="PTHR42796:SF4">
    <property type="entry name" value="FUMARYLACETOACETATE HYDROLASE DOMAIN-CONTAINING PROTEIN 2A"/>
    <property type="match status" value="1"/>
</dbReference>
<evidence type="ECO:0000313" key="4">
    <source>
        <dbReference type="EMBL" id="AIU31801.1"/>
    </source>
</evidence>
<proteinExistence type="inferred from homology"/>